<keyword evidence="3" id="KW-0443">Lipid metabolism</keyword>
<reference evidence="6" key="1">
    <citation type="submission" date="2023-08" db="EMBL/GenBank/DDBJ databases">
        <authorList>
            <person name="Audoor S."/>
            <person name="Bilcke G."/>
        </authorList>
    </citation>
    <scope>NUCLEOTIDE SEQUENCE</scope>
</reference>
<evidence type="ECO:0000256" key="4">
    <source>
        <dbReference type="SAM" id="SignalP"/>
    </source>
</evidence>
<feature type="signal peptide" evidence="4">
    <location>
        <begin position="1"/>
        <end position="26"/>
    </location>
</feature>
<dbReference type="InterPro" id="IPR002641">
    <property type="entry name" value="PNPLA_dom"/>
</dbReference>
<sequence>MDHHSFSFAFLLVTIFLCCTIETTLSYQLIPQKARKLFQQSKQQVSKRSFRNLDVEETDATDAYDSTKPLNLGVVGLKLQQIAQKRASIMALKKQKPEAIVANEISRLRQTILDEQKELRRVRIENYVQEQTEAIADHQVLQLIKERFDSYSTPGHRKDNSTLALAIEGGGMRGCVSAGMAAAIASLGLTDAFDTVYGSSAGSVVGAYMISRQMCVDVYVDILPAAKKKFVCKRRLIRCIAANLADVMVTEMKRNNNLPLNVEPKQSSSTSEGRTPGMNISYVLDGIMGLSEGVRPLDMENFQENNQRQRLRVVSSTVDEDGNLRSKVFGAEDFFNSTMKQMKDKGDREGLFACLQASMTVPGATGPPVRLHRANNKDNVLPCFDAFCFEPIPYRSAVEEGATHVLALCTRPEGCQLKTKPGVYEQGVAPIYFKSHGLPKVAEYFEKGGQQYIYAEDILTLEEGKMARSSKISVPPPKIYHGVAQTVDHRKEIAERSTGWKKAHLLPLKVSSSTPELPTLEQDKDAVLEAVRSGYAAAFDMLAPIVGLDLDVPGSEVSKFIFPRKSTEEEEEESPISEEDMELEDERLLNTQLHVPGAAIPSFVKVSTDAQDMEGPNGAPRRRKRERLRSMVVRIVKWKRKRRQPMPAVASSGLELAQLDEYLSSDFPSSEMAQTLLKNLPGLNGERAVFHHLSKGLRSSVFDGEATA</sequence>
<dbReference type="Gene3D" id="3.40.1090.10">
    <property type="entry name" value="Cytosolic phospholipase A2 catalytic domain"/>
    <property type="match status" value="1"/>
</dbReference>
<gene>
    <name evidence="6" type="ORF">CYCCA115_LOCUS17759</name>
</gene>
<organism evidence="6 7">
    <name type="scientific">Cylindrotheca closterium</name>
    <dbReference type="NCBI Taxonomy" id="2856"/>
    <lineage>
        <taxon>Eukaryota</taxon>
        <taxon>Sar</taxon>
        <taxon>Stramenopiles</taxon>
        <taxon>Ochrophyta</taxon>
        <taxon>Bacillariophyta</taxon>
        <taxon>Bacillariophyceae</taxon>
        <taxon>Bacillariophycidae</taxon>
        <taxon>Bacillariales</taxon>
        <taxon>Bacillariaceae</taxon>
        <taxon>Cylindrotheca</taxon>
    </lineage>
</organism>
<evidence type="ECO:0000259" key="5">
    <source>
        <dbReference type="Pfam" id="PF01734"/>
    </source>
</evidence>
<keyword evidence="4" id="KW-0732">Signal</keyword>
<evidence type="ECO:0000256" key="3">
    <source>
        <dbReference type="ARBA" id="ARBA00023098"/>
    </source>
</evidence>
<evidence type="ECO:0000313" key="6">
    <source>
        <dbReference type="EMBL" id="CAJ1959337.1"/>
    </source>
</evidence>
<dbReference type="EMBL" id="CAKOGP040001992">
    <property type="protein sequence ID" value="CAJ1959337.1"/>
    <property type="molecule type" value="Genomic_DNA"/>
</dbReference>
<evidence type="ECO:0000313" key="7">
    <source>
        <dbReference type="Proteomes" id="UP001295423"/>
    </source>
</evidence>
<evidence type="ECO:0000256" key="2">
    <source>
        <dbReference type="ARBA" id="ARBA00022963"/>
    </source>
</evidence>
<dbReference type="PANTHER" id="PTHR14226:SF64">
    <property type="entry name" value="PNPLA DOMAIN-CONTAINING PROTEIN"/>
    <property type="match status" value="1"/>
</dbReference>
<keyword evidence="2" id="KW-0442">Lipid degradation</keyword>
<comment type="caution">
    <text evidence="6">The sequence shown here is derived from an EMBL/GenBank/DDBJ whole genome shotgun (WGS) entry which is preliminary data.</text>
</comment>
<feature type="domain" description="PNPLA" evidence="5">
    <location>
        <begin position="165"/>
        <end position="371"/>
    </location>
</feature>
<proteinExistence type="predicted"/>
<dbReference type="Proteomes" id="UP001295423">
    <property type="component" value="Unassembled WGS sequence"/>
</dbReference>
<dbReference type="InterPro" id="IPR050301">
    <property type="entry name" value="NTE"/>
</dbReference>
<dbReference type="AlphaFoldDB" id="A0AAD2G435"/>
<dbReference type="PANTHER" id="PTHR14226">
    <property type="entry name" value="NEUROPATHY TARGET ESTERASE/SWISS CHEESE D.MELANOGASTER"/>
    <property type="match status" value="1"/>
</dbReference>
<keyword evidence="7" id="KW-1185">Reference proteome</keyword>
<dbReference type="SUPFAM" id="SSF52151">
    <property type="entry name" value="FabD/lysophospholipase-like"/>
    <property type="match status" value="1"/>
</dbReference>
<keyword evidence="1" id="KW-0378">Hydrolase</keyword>
<evidence type="ECO:0000256" key="1">
    <source>
        <dbReference type="ARBA" id="ARBA00022801"/>
    </source>
</evidence>
<name>A0AAD2G435_9STRA</name>
<dbReference type="Pfam" id="PF01734">
    <property type="entry name" value="Patatin"/>
    <property type="match status" value="1"/>
</dbReference>
<dbReference type="GO" id="GO:0016298">
    <property type="term" value="F:lipase activity"/>
    <property type="evidence" value="ECO:0007669"/>
    <property type="project" value="UniProtKB-ARBA"/>
</dbReference>
<dbReference type="InterPro" id="IPR016035">
    <property type="entry name" value="Acyl_Trfase/lysoPLipase"/>
</dbReference>
<dbReference type="GO" id="GO:0052689">
    <property type="term" value="F:carboxylic ester hydrolase activity"/>
    <property type="evidence" value="ECO:0007669"/>
    <property type="project" value="UniProtKB-ARBA"/>
</dbReference>
<protein>
    <recommendedName>
        <fullName evidence="5">PNPLA domain-containing protein</fullName>
    </recommendedName>
</protein>
<accession>A0AAD2G435</accession>
<dbReference type="GO" id="GO:0016042">
    <property type="term" value="P:lipid catabolic process"/>
    <property type="evidence" value="ECO:0007669"/>
    <property type="project" value="UniProtKB-KW"/>
</dbReference>
<feature type="chain" id="PRO_5042147808" description="PNPLA domain-containing protein" evidence="4">
    <location>
        <begin position="27"/>
        <end position="708"/>
    </location>
</feature>